<protein>
    <submittedName>
        <fullName evidence="1">Uncharacterized protein</fullName>
    </submittedName>
</protein>
<dbReference type="EMBL" id="KN831798">
    <property type="protein sequence ID" value="KIM37332.1"/>
    <property type="molecule type" value="Genomic_DNA"/>
</dbReference>
<keyword evidence="2" id="KW-1185">Reference proteome</keyword>
<evidence type="ECO:0000313" key="2">
    <source>
        <dbReference type="Proteomes" id="UP000053424"/>
    </source>
</evidence>
<organism evidence="1 2">
    <name type="scientific">Hebeloma cylindrosporum</name>
    <dbReference type="NCBI Taxonomy" id="76867"/>
    <lineage>
        <taxon>Eukaryota</taxon>
        <taxon>Fungi</taxon>
        <taxon>Dikarya</taxon>
        <taxon>Basidiomycota</taxon>
        <taxon>Agaricomycotina</taxon>
        <taxon>Agaricomycetes</taxon>
        <taxon>Agaricomycetidae</taxon>
        <taxon>Agaricales</taxon>
        <taxon>Agaricineae</taxon>
        <taxon>Hymenogastraceae</taxon>
        <taxon>Hebeloma</taxon>
    </lineage>
</organism>
<dbReference type="PROSITE" id="PS51257">
    <property type="entry name" value="PROKAR_LIPOPROTEIN"/>
    <property type="match status" value="1"/>
</dbReference>
<accession>A0A0C2Y8I5</accession>
<name>A0A0C2Y8I5_HEBCY</name>
<evidence type="ECO:0000313" key="1">
    <source>
        <dbReference type="EMBL" id="KIM37332.1"/>
    </source>
</evidence>
<dbReference type="OrthoDB" id="10673230at2759"/>
<reference evidence="2" key="2">
    <citation type="submission" date="2015-01" db="EMBL/GenBank/DDBJ databases">
        <title>Evolutionary Origins and Diversification of the Mycorrhizal Mutualists.</title>
        <authorList>
            <consortium name="DOE Joint Genome Institute"/>
            <consortium name="Mycorrhizal Genomics Consortium"/>
            <person name="Kohler A."/>
            <person name="Kuo A."/>
            <person name="Nagy L.G."/>
            <person name="Floudas D."/>
            <person name="Copeland A."/>
            <person name="Barry K.W."/>
            <person name="Cichocki N."/>
            <person name="Veneault-Fourrey C."/>
            <person name="LaButti K."/>
            <person name="Lindquist E.A."/>
            <person name="Lipzen A."/>
            <person name="Lundell T."/>
            <person name="Morin E."/>
            <person name="Murat C."/>
            <person name="Riley R."/>
            <person name="Ohm R."/>
            <person name="Sun H."/>
            <person name="Tunlid A."/>
            <person name="Henrissat B."/>
            <person name="Grigoriev I.V."/>
            <person name="Hibbett D.S."/>
            <person name="Martin F."/>
        </authorList>
    </citation>
    <scope>NUCLEOTIDE SEQUENCE [LARGE SCALE GENOMIC DNA]</scope>
    <source>
        <strain evidence="2">h7</strain>
    </source>
</reference>
<sequence length="655" mass="73593">MSPPFCRLPDELTSHILVLAYLHAPFFIPSSAVSCRCPEQTHHSPQPVQYPTFQALHTLLSISRSIRAVGLATPQLFTSLELNLSVFPNPSSTWAAYRYDDDLSAAAPKINSFFSRSGDLPLTLRLRAMDWEDWYRHAVGHPYTNRGVSLRSNSGSRVLVPLSFIYNSNPFGMPEGIDSSVDSMLSLRRQYFNVLARQVQRFISDVILNPSFQGRWETLQLEVPVHFGFKDLLASLVAAGATTPAWESLRSLRLTASYEDSSLTPARGTESLLFGGRSIQAPNLKDIRLDLRTVVKSAPEAFNFYVASIQLPAPSSTITHLRLDTYTTTPQLLFLLSTTSGLEMCDVRLHADVMEEEDINAVWTMEPRGRTMLSRLTYLAIRSAYHLIILNYLCAPALKGLYVEMDDESQEVDVESWEEDHDGENVADEDHNAPDEVLIPTASDESPPSRILEAFVHAGSTGALNSNLQTDLLYLKIVSVPLSDSSLIRILRWTPQLRELRVWWGPTGRFMDELLPASILCATSGVVNSSDILPILRYVERHPNYPQQHYPRSRLQRATTLVPCLEYLSVNIHPERNEQALQEGDRLKRLAKARVEASREYTRQLESGQANSASSPEKLIRLRGGLIRFNTRDAHGQGLALERIDTDMPEFECSE</sequence>
<gene>
    <name evidence="1" type="ORF">M413DRAFT_31037</name>
</gene>
<proteinExistence type="predicted"/>
<dbReference type="Proteomes" id="UP000053424">
    <property type="component" value="Unassembled WGS sequence"/>
</dbReference>
<dbReference type="HOGENOM" id="CLU_398507_0_0_1"/>
<dbReference type="AlphaFoldDB" id="A0A0C2Y8I5"/>
<reference evidence="1 2" key="1">
    <citation type="submission" date="2014-04" db="EMBL/GenBank/DDBJ databases">
        <authorList>
            <consortium name="DOE Joint Genome Institute"/>
            <person name="Kuo A."/>
            <person name="Gay G."/>
            <person name="Dore J."/>
            <person name="Kohler A."/>
            <person name="Nagy L.G."/>
            <person name="Floudas D."/>
            <person name="Copeland A."/>
            <person name="Barry K.W."/>
            <person name="Cichocki N."/>
            <person name="Veneault-Fourrey C."/>
            <person name="LaButti K."/>
            <person name="Lindquist E.A."/>
            <person name="Lipzen A."/>
            <person name="Lundell T."/>
            <person name="Morin E."/>
            <person name="Murat C."/>
            <person name="Sun H."/>
            <person name="Tunlid A."/>
            <person name="Henrissat B."/>
            <person name="Grigoriev I.V."/>
            <person name="Hibbett D.S."/>
            <person name="Martin F."/>
            <person name="Nordberg H.P."/>
            <person name="Cantor M.N."/>
            <person name="Hua S.X."/>
        </authorList>
    </citation>
    <scope>NUCLEOTIDE SEQUENCE [LARGE SCALE GENOMIC DNA]</scope>
    <source>
        <strain evidence="2">h7</strain>
    </source>
</reference>